<comment type="similarity">
    <text evidence="3">Belongs to the SOWAH family.</text>
</comment>
<dbReference type="InterPro" id="IPR058889">
    <property type="entry name" value="WHD_SOWAHA-C"/>
</dbReference>
<evidence type="ECO:0000256" key="3">
    <source>
        <dbReference type="ARBA" id="ARBA00038122"/>
    </source>
</evidence>
<feature type="domain" description="SOWAHA-C winged helix-turn-helix" evidence="6">
    <location>
        <begin position="4"/>
        <end position="81"/>
    </location>
</feature>
<name>A0AA47N6A7_MERPO</name>
<dbReference type="SMART" id="SM00248">
    <property type="entry name" value="ANK"/>
    <property type="match status" value="2"/>
</dbReference>
<feature type="compositionally biased region" description="Pro residues" evidence="5">
    <location>
        <begin position="151"/>
        <end position="162"/>
    </location>
</feature>
<feature type="region of interest" description="Disordered" evidence="5">
    <location>
        <begin position="244"/>
        <end position="347"/>
    </location>
</feature>
<accession>A0AA47N6A7</accession>
<dbReference type="PANTHER" id="PTHR14491">
    <property type="entry name" value="SOSONDOWAH, ISOFORM G"/>
    <property type="match status" value="1"/>
</dbReference>
<evidence type="ECO:0000313" key="8">
    <source>
        <dbReference type="Proteomes" id="UP001174136"/>
    </source>
</evidence>
<feature type="compositionally biased region" description="Basic residues" evidence="5">
    <location>
        <begin position="601"/>
        <end position="610"/>
    </location>
</feature>
<keyword evidence="1" id="KW-0677">Repeat</keyword>
<feature type="region of interest" description="Disordered" evidence="5">
    <location>
        <begin position="382"/>
        <end position="401"/>
    </location>
</feature>
<organism evidence="7 8">
    <name type="scientific">Merluccius polli</name>
    <name type="common">Benguela hake</name>
    <name type="synonym">Merluccius cadenati</name>
    <dbReference type="NCBI Taxonomy" id="89951"/>
    <lineage>
        <taxon>Eukaryota</taxon>
        <taxon>Metazoa</taxon>
        <taxon>Chordata</taxon>
        <taxon>Craniata</taxon>
        <taxon>Vertebrata</taxon>
        <taxon>Euteleostomi</taxon>
        <taxon>Actinopterygii</taxon>
        <taxon>Neopterygii</taxon>
        <taxon>Teleostei</taxon>
        <taxon>Neoteleostei</taxon>
        <taxon>Acanthomorphata</taxon>
        <taxon>Zeiogadaria</taxon>
        <taxon>Gadariae</taxon>
        <taxon>Gadiformes</taxon>
        <taxon>Gadoidei</taxon>
        <taxon>Merlucciidae</taxon>
        <taxon>Merluccius</taxon>
    </lineage>
</organism>
<feature type="compositionally biased region" description="Basic and acidic residues" evidence="5">
    <location>
        <begin position="317"/>
        <end position="331"/>
    </location>
</feature>
<dbReference type="PANTHER" id="PTHR14491:SF4">
    <property type="entry name" value="ANKYRIN REPEAT DOMAIN-CONTAINING PROTEIN SOWAHC"/>
    <property type="match status" value="1"/>
</dbReference>
<dbReference type="InterPro" id="IPR002110">
    <property type="entry name" value="Ankyrin_rpt"/>
</dbReference>
<comment type="caution">
    <text evidence="7">The sequence shown here is derived from an EMBL/GenBank/DDBJ whole genome shotgun (WGS) entry which is preliminary data.</text>
</comment>
<feature type="compositionally biased region" description="Low complexity" evidence="5">
    <location>
        <begin position="214"/>
        <end position="231"/>
    </location>
</feature>
<evidence type="ECO:0000256" key="2">
    <source>
        <dbReference type="ARBA" id="ARBA00023043"/>
    </source>
</evidence>
<dbReference type="Pfam" id="PF12796">
    <property type="entry name" value="Ank_2"/>
    <property type="match status" value="1"/>
</dbReference>
<dbReference type="PROSITE" id="PS50088">
    <property type="entry name" value="ANK_REPEAT"/>
    <property type="match status" value="1"/>
</dbReference>
<feature type="compositionally biased region" description="Low complexity" evidence="5">
    <location>
        <begin position="382"/>
        <end position="393"/>
    </location>
</feature>
<reference evidence="7" key="1">
    <citation type="journal article" date="2023" name="Front. Mar. Sci.">
        <title>A new Merluccius polli reference genome to investigate the effects of global change in West African waters.</title>
        <authorList>
            <person name="Mateo J.L."/>
            <person name="Blanco-Fernandez C."/>
            <person name="Garcia-Vazquez E."/>
            <person name="Machado-Schiaffino G."/>
        </authorList>
    </citation>
    <scope>NUCLEOTIDE SEQUENCE</scope>
    <source>
        <strain evidence="7">C29</strain>
        <tissue evidence="7">Fin</tissue>
    </source>
</reference>
<feature type="compositionally biased region" description="Basic and acidic residues" evidence="5">
    <location>
        <begin position="623"/>
        <end position="636"/>
    </location>
</feature>
<keyword evidence="8" id="KW-1185">Reference proteome</keyword>
<dbReference type="SUPFAM" id="SSF48403">
    <property type="entry name" value="Ankyrin repeat"/>
    <property type="match status" value="1"/>
</dbReference>
<feature type="compositionally biased region" description="Basic and acidic residues" evidence="5">
    <location>
        <begin position="282"/>
        <end position="293"/>
    </location>
</feature>
<feature type="compositionally biased region" description="Low complexity" evidence="5">
    <location>
        <begin position="296"/>
        <end position="316"/>
    </location>
</feature>
<evidence type="ECO:0000256" key="5">
    <source>
        <dbReference type="SAM" id="MobiDB-lite"/>
    </source>
</evidence>
<dbReference type="AlphaFoldDB" id="A0AA47N6A7"/>
<evidence type="ECO:0000259" key="6">
    <source>
        <dbReference type="Pfam" id="PF25877"/>
    </source>
</evidence>
<dbReference type="Proteomes" id="UP001174136">
    <property type="component" value="Unassembled WGS sequence"/>
</dbReference>
<dbReference type="Gene3D" id="1.25.40.20">
    <property type="entry name" value="Ankyrin repeat-containing domain"/>
    <property type="match status" value="1"/>
</dbReference>
<dbReference type="InterPro" id="IPR036770">
    <property type="entry name" value="Ankyrin_rpt-contain_sf"/>
</dbReference>
<dbReference type="EMBL" id="JAOPHQ010000931">
    <property type="protein sequence ID" value="KAK0152629.1"/>
    <property type="molecule type" value="Genomic_DNA"/>
</dbReference>
<dbReference type="PROSITE" id="PS50297">
    <property type="entry name" value="ANK_REP_REGION"/>
    <property type="match status" value="1"/>
</dbReference>
<evidence type="ECO:0000256" key="4">
    <source>
        <dbReference type="PROSITE-ProRule" id="PRU00023"/>
    </source>
</evidence>
<evidence type="ECO:0000313" key="7">
    <source>
        <dbReference type="EMBL" id="KAK0152629.1"/>
    </source>
</evidence>
<proteinExistence type="inferred from homology"/>
<dbReference type="Pfam" id="PF25877">
    <property type="entry name" value="WHD_SOWAH"/>
    <property type="match status" value="1"/>
</dbReference>
<protein>
    <submittedName>
        <fullName evidence="7">Ankyrin repeat domain-containing protein SOWAHC</fullName>
    </submittedName>
</protein>
<keyword evidence="2 4" id="KW-0040">ANK repeat</keyword>
<feature type="repeat" description="ANK" evidence="4">
    <location>
        <begin position="480"/>
        <end position="501"/>
    </location>
</feature>
<feature type="region of interest" description="Disordered" evidence="5">
    <location>
        <begin position="98"/>
        <end position="231"/>
    </location>
</feature>
<feature type="region of interest" description="Disordered" evidence="5">
    <location>
        <begin position="598"/>
        <end position="636"/>
    </location>
</feature>
<sequence>MATECTREAIRGFLTARGGRASHADLVDHFGPAFPRGDRQRRTAVRETFKADVDSMACVKVEDGVRFVCLKNQKKNQKTQTQTGLCVADTGTAGPCAAEPSPIPGDEGMIQPADHHRHHHGDGADGDGGQWVLPPPHVSGYGSDSEVRAPPADPPILLPPTPLHLSSEEEAEAPEEQKQQEEEQEEFPVVFTRSAAAASDMGNRWSSKRLCEKPSSVEGSSPSPGSRSMSRSIAGVVPHIVVVEASPPPGPSPTFLLPGGTPWTGGPTPEDGLQVHTGGGRLDQRDDPQESHVHWRPGPGSPTGSQGRRGQSGLRLGVDDANGHGGHRGDGGGEGPHLSDGEECTTPRAGRQRVIDLMMDSSPQVRRTMALRRASIISAARTDSSDAASLASSDPDEYGEPVTLDPLEHQWMMCASDGEWDSLRALLASEPALLLKKDFVTGFNCLHWAAKQGKPELLALVVDFAKRHGVPVDINARSSAGYTPLHLAAMHNHMELVKMLVGAYDADVELRDYSGRKASQYLADGAAVDIQDIIGAYGSAGSDADATDGPEGARWRLSNVFHHPHLRPLRLLAHSASDVGDRQGGRPRVKPLRRMSSLSRVKPKLQKLRNRTSQIVHGAAFREAGRSDLSHGDPAD</sequence>
<gene>
    <name evidence="7" type="primary">Sowahc_4</name>
    <name evidence="7" type="ORF">N1851_005843</name>
</gene>
<evidence type="ECO:0000256" key="1">
    <source>
        <dbReference type="ARBA" id="ARBA00022737"/>
    </source>
</evidence>
<feature type="compositionally biased region" description="Low complexity" evidence="5">
    <location>
        <begin position="253"/>
        <end position="269"/>
    </location>
</feature>